<dbReference type="KEGG" id="psty:BFS30_15635"/>
<protein>
    <recommendedName>
        <fullName evidence="4">MORN repeat variant</fullName>
    </recommendedName>
</protein>
<dbReference type="AlphaFoldDB" id="A0A1D7QIK4"/>
<feature type="signal peptide" evidence="1">
    <location>
        <begin position="1"/>
        <end position="18"/>
    </location>
</feature>
<gene>
    <name evidence="2" type="ORF">BFS30_15635</name>
</gene>
<dbReference type="RefSeq" id="WP_069380148.1">
    <property type="nucleotide sequence ID" value="NZ_CP017141.1"/>
</dbReference>
<dbReference type="OrthoDB" id="830908at2"/>
<dbReference type="Proteomes" id="UP000094313">
    <property type="component" value="Chromosome"/>
</dbReference>
<proteinExistence type="predicted"/>
<keyword evidence="1" id="KW-0732">Signal</keyword>
<name>A0A1D7QIK4_9SPHI</name>
<sequence>MKTAFTLILSLMTSFLYAQNEENRIQTDSSFIIATQPASVYKGTYKNGKPFHGFFKKVLPGLNLYLVDEYENGEARYQYSKSGLEQHSGEGSKILDIRSVYKNGKITDGPEYVLLEGGLTIKDWKEGKLDHFTVDLFAMHYYNRISLKKTSDTILIRNLEDTVSNIKIYVKDQHLIAEMSASGKPVFYSQQLDNIKGVLPAESRITGIKKDGIVYYNASKNIELTEEPLHDHKINTKLLMSLLLPKTTDLNVVFQHLGDLFSKEEALLVIYKSGASKEKPEILSFLQTDAQGKIDSGITWTADARPYYEIYNKGKVSKKEFISLAAFQAVFMKYMQ</sequence>
<organism evidence="2 3">
    <name type="scientific">Pedobacter steynii</name>
    <dbReference type="NCBI Taxonomy" id="430522"/>
    <lineage>
        <taxon>Bacteria</taxon>
        <taxon>Pseudomonadati</taxon>
        <taxon>Bacteroidota</taxon>
        <taxon>Sphingobacteriia</taxon>
        <taxon>Sphingobacteriales</taxon>
        <taxon>Sphingobacteriaceae</taxon>
        <taxon>Pedobacter</taxon>
    </lineage>
</organism>
<evidence type="ECO:0000313" key="2">
    <source>
        <dbReference type="EMBL" id="AOM78483.1"/>
    </source>
</evidence>
<evidence type="ECO:0000313" key="3">
    <source>
        <dbReference type="Proteomes" id="UP000094313"/>
    </source>
</evidence>
<dbReference type="EMBL" id="CP017141">
    <property type="protein sequence ID" value="AOM78483.1"/>
    <property type="molecule type" value="Genomic_DNA"/>
</dbReference>
<evidence type="ECO:0008006" key="4">
    <source>
        <dbReference type="Google" id="ProtNLM"/>
    </source>
</evidence>
<reference evidence="2 3" key="1">
    <citation type="submission" date="2016-08" db="EMBL/GenBank/DDBJ databases">
        <authorList>
            <person name="Seilhamer J.J."/>
        </authorList>
    </citation>
    <scope>NUCLEOTIDE SEQUENCE [LARGE SCALE GENOMIC DNA]</scope>
    <source>
        <strain evidence="2 3">DX4</strain>
    </source>
</reference>
<evidence type="ECO:0000256" key="1">
    <source>
        <dbReference type="SAM" id="SignalP"/>
    </source>
</evidence>
<feature type="chain" id="PRO_5009098656" description="MORN repeat variant" evidence="1">
    <location>
        <begin position="19"/>
        <end position="336"/>
    </location>
</feature>
<keyword evidence="3" id="KW-1185">Reference proteome</keyword>
<accession>A0A1D7QIK4</accession>